<dbReference type="Gene3D" id="3.30.2350.10">
    <property type="entry name" value="Pseudouridine synthase"/>
    <property type="match status" value="1"/>
</dbReference>
<dbReference type="InterPro" id="IPR006145">
    <property type="entry name" value="PsdUridine_synth_RsuA/RluA"/>
</dbReference>
<protein>
    <recommendedName>
        <fullName evidence="8">Pseudouridine synthase</fullName>
        <ecNumber evidence="8">5.4.99.-</ecNumber>
    </recommendedName>
</protein>
<dbReference type="GO" id="GO:0160140">
    <property type="term" value="F:23S rRNA pseudouridine(1911/1915/1917) synthase activity"/>
    <property type="evidence" value="ECO:0007669"/>
    <property type="project" value="UniProtKB-EC"/>
</dbReference>
<dbReference type="InterPro" id="IPR020103">
    <property type="entry name" value="PsdUridine_synth_cat_dom_sf"/>
</dbReference>
<dbReference type="GO" id="GO:0000455">
    <property type="term" value="P:enzyme-directed rRNA pseudouridine synthesis"/>
    <property type="evidence" value="ECO:0007669"/>
    <property type="project" value="UniProtKB-ARBA"/>
</dbReference>
<proteinExistence type="inferred from homology"/>
<sequence>MDALVTEKKHVGKRLDVVLAQEFDALSRSRLKDLIKIGQVSINHKPITKPNHRIELDDVIAIEIPDLVDPDPEAEDIPLEIIFEDDDLIVVNKSADMVVHPAPGHWSGTLVNALLHHCGDTLSGINGVKRPGIVHRLDKETSGLMVVAKNDAAHKGLAKQFADHGRTNNLERAYQAVIWSNPPKSSSVVTTRIGRSPNNRIKMSVLKNPQAGRHAVTHYTIVKELGKQDKNGSPVASLIECRLETGRTHQIRVHMAHIGCPLLGDPLYGTAFQTRANKLSEVAQQALIKLDRQALHAKMLGFDHPITGEHMKFENDLPQDMQQLIEAIQKPTSD</sequence>
<dbReference type="SUPFAM" id="SSF55120">
    <property type="entry name" value="Pseudouridine synthase"/>
    <property type="match status" value="1"/>
</dbReference>
<organism evidence="10">
    <name type="scientific">OCS116 cluster bacterium</name>
    <dbReference type="NCBI Taxonomy" id="2030921"/>
    <lineage>
        <taxon>Bacteria</taxon>
        <taxon>Pseudomonadati</taxon>
        <taxon>Pseudomonadota</taxon>
        <taxon>Alphaproteobacteria</taxon>
        <taxon>OCS116 cluster</taxon>
    </lineage>
</organism>
<comment type="similarity">
    <text evidence="1 8">Belongs to the pseudouridine synthase RluA family.</text>
</comment>
<dbReference type="InterPro" id="IPR006225">
    <property type="entry name" value="PsdUridine_synth_RluC/D"/>
</dbReference>
<keyword evidence="3 8" id="KW-0413">Isomerase</keyword>
<dbReference type="PANTHER" id="PTHR21600">
    <property type="entry name" value="MITOCHONDRIAL RNA PSEUDOURIDINE SYNTHASE"/>
    <property type="match status" value="1"/>
</dbReference>
<evidence type="ECO:0000256" key="2">
    <source>
        <dbReference type="ARBA" id="ARBA00022884"/>
    </source>
</evidence>
<evidence type="ECO:0000256" key="5">
    <source>
        <dbReference type="ARBA" id="ARBA00056072"/>
    </source>
</evidence>
<evidence type="ECO:0000313" key="10">
    <source>
        <dbReference type="EMBL" id="PCJ02128.1"/>
    </source>
</evidence>
<dbReference type="InterPro" id="IPR006224">
    <property type="entry name" value="PsdUridine_synth_RluA-like_CS"/>
</dbReference>
<evidence type="ECO:0000256" key="6">
    <source>
        <dbReference type="PIRSR" id="PIRSR606225-1"/>
    </source>
</evidence>
<dbReference type="GO" id="GO:0003723">
    <property type="term" value="F:RNA binding"/>
    <property type="evidence" value="ECO:0007669"/>
    <property type="project" value="UniProtKB-KW"/>
</dbReference>
<evidence type="ECO:0000256" key="4">
    <source>
        <dbReference type="ARBA" id="ARBA00036882"/>
    </source>
</evidence>
<gene>
    <name evidence="10" type="ORF">COB13_05920</name>
</gene>
<feature type="active site" evidence="6">
    <location>
        <position position="138"/>
    </location>
</feature>
<feature type="domain" description="RNA-binding S4" evidence="9">
    <location>
        <begin position="13"/>
        <end position="78"/>
    </location>
</feature>
<dbReference type="NCBIfam" id="TIGR00005">
    <property type="entry name" value="rluA_subfam"/>
    <property type="match status" value="1"/>
</dbReference>
<comment type="catalytic activity">
    <reaction evidence="4">
        <text>uridine(1911/1915/1917) in 23S rRNA = pseudouridine(1911/1915/1917) in 23S rRNA</text>
        <dbReference type="Rhea" id="RHEA:42524"/>
        <dbReference type="Rhea" id="RHEA-COMP:10097"/>
        <dbReference type="Rhea" id="RHEA-COMP:10098"/>
        <dbReference type="ChEBI" id="CHEBI:65314"/>
        <dbReference type="ChEBI" id="CHEBI:65315"/>
        <dbReference type="EC" id="5.4.99.23"/>
    </reaction>
</comment>
<dbReference type="Pfam" id="PF00849">
    <property type="entry name" value="PseudoU_synth_2"/>
    <property type="match status" value="1"/>
</dbReference>
<reference evidence="10" key="2">
    <citation type="journal article" date="2018" name="ISME J.">
        <title>A dynamic microbial community with high functional redundancy inhabits the cold, oxic subseafloor aquifer.</title>
        <authorList>
            <person name="Tully B.J."/>
            <person name="Wheat C.G."/>
            <person name="Glazer B.T."/>
            <person name="Huber J.A."/>
        </authorList>
    </citation>
    <scope>NUCLEOTIDE SEQUENCE</scope>
    <source>
        <strain evidence="10">NORP83</strain>
    </source>
</reference>
<evidence type="ECO:0000256" key="1">
    <source>
        <dbReference type="ARBA" id="ARBA00010876"/>
    </source>
</evidence>
<dbReference type="FunFam" id="3.30.2350.10:FF:000006">
    <property type="entry name" value="Pseudouridine synthase"/>
    <property type="match status" value="1"/>
</dbReference>
<comment type="caution">
    <text evidence="10">The sequence shown here is derived from an EMBL/GenBank/DDBJ whole genome shotgun (WGS) entry which is preliminary data.</text>
</comment>
<keyword evidence="2 7" id="KW-0694">RNA-binding</keyword>
<evidence type="ECO:0000259" key="9">
    <source>
        <dbReference type="SMART" id="SM00363"/>
    </source>
</evidence>
<reference key="1">
    <citation type="submission" date="2017-08" db="EMBL/GenBank/DDBJ databases">
        <title>A dynamic microbial community with high functional redundancy inhabits the cold, oxic subseafloor aquifer.</title>
        <authorList>
            <person name="Tully B.J."/>
            <person name="Wheat C.G."/>
            <person name="Glazer B.T."/>
            <person name="Huber J.A."/>
        </authorList>
    </citation>
    <scope>NUCLEOTIDE SEQUENCE [LARGE SCALE GENOMIC DNA]</scope>
</reference>
<dbReference type="SUPFAM" id="SSF55174">
    <property type="entry name" value="Alpha-L RNA-binding motif"/>
    <property type="match status" value="1"/>
</dbReference>
<dbReference type="CDD" id="cd02869">
    <property type="entry name" value="PseudoU_synth_RluA_like"/>
    <property type="match status" value="1"/>
</dbReference>
<evidence type="ECO:0000256" key="7">
    <source>
        <dbReference type="PROSITE-ProRule" id="PRU00182"/>
    </source>
</evidence>
<dbReference type="CDD" id="cd00165">
    <property type="entry name" value="S4"/>
    <property type="match status" value="1"/>
</dbReference>
<dbReference type="SMART" id="SM00363">
    <property type="entry name" value="S4"/>
    <property type="match status" value="1"/>
</dbReference>
<dbReference type="AlphaFoldDB" id="A0A2A4Z6E1"/>
<dbReference type="EMBL" id="NVUS01000005">
    <property type="protein sequence ID" value="PCJ02128.1"/>
    <property type="molecule type" value="Genomic_DNA"/>
</dbReference>
<dbReference type="InterPro" id="IPR050188">
    <property type="entry name" value="RluA_PseudoU_synthase"/>
</dbReference>
<dbReference type="Pfam" id="PF01479">
    <property type="entry name" value="S4"/>
    <property type="match status" value="1"/>
</dbReference>
<accession>A0A2A4Z6E1</accession>
<evidence type="ECO:0000256" key="3">
    <source>
        <dbReference type="ARBA" id="ARBA00023235"/>
    </source>
</evidence>
<comment type="catalytic activity">
    <reaction evidence="8">
        <text>a uridine in RNA = a pseudouridine in RNA</text>
        <dbReference type="Rhea" id="RHEA:48348"/>
        <dbReference type="Rhea" id="RHEA-COMP:12068"/>
        <dbReference type="Rhea" id="RHEA-COMP:12069"/>
        <dbReference type="ChEBI" id="CHEBI:65314"/>
        <dbReference type="ChEBI" id="CHEBI:65315"/>
    </reaction>
</comment>
<dbReference type="Gene3D" id="3.10.290.10">
    <property type="entry name" value="RNA-binding S4 domain"/>
    <property type="match status" value="1"/>
</dbReference>
<comment type="function">
    <text evidence="5">Responsible for synthesis of pseudouridine from uracil at positions 1911, 1915 and 1917 in 23S ribosomal RNA.</text>
</comment>
<dbReference type="EC" id="5.4.99.-" evidence="8"/>
<dbReference type="InterPro" id="IPR036986">
    <property type="entry name" value="S4_RNA-bd_sf"/>
</dbReference>
<evidence type="ECO:0000256" key="8">
    <source>
        <dbReference type="RuleBase" id="RU362028"/>
    </source>
</evidence>
<name>A0A2A4Z6E1_9PROT</name>
<dbReference type="PROSITE" id="PS01129">
    <property type="entry name" value="PSI_RLU"/>
    <property type="match status" value="1"/>
</dbReference>
<dbReference type="InterPro" id="IPR002942">
    <property type="entry name" value="S4_RNA-bd"/>
</dbReference>
<dbReference type="PANTHER" id="PTHR21600:SF44">
    <property type="entry name" value="RIBOSOMAL LARGE SUBUNIT PSEUDOURIDINE SYNTHASE D"/>
    <property type="match status" value="1"/>
</dbReference>
<dbReference type="PROSITE" id="PS50889">
    <property type="entry name" value="S4"/>
    <property type="match status" value="1"/>
</dbReference>